<evidence type="ECO:0000313" key="1">
    <source>
        <dbReference type="EMBL" id="NDL62534.1"/>
    </source>
</evidence>
<comment type="caution">
    <text evidence="1">The sequence shown here is derived from an EMBL/GenBank/DDBJ whole genome shotgun (WGS) entry which is preliminary data.</text>
</comment>
<name>A0A845SHV9_9GAMM</name>
<gene>
    <name evidence="1" type="ORF">GRH90_07175</name>
</gene>
<organism evidence="1 2">
    <name type="scientific">Acerihabitans arboris</name>
    <dbReference type="NCBI Taxonomy" id="2691583"/>
    <lineage>
        <taxon>Bacteria</taxon>
        <taxon>Pseudomonadati</taxon>
        <taxon>Pseudomonadota</taxon>
        <taxon>Gammaproteobacteria</taxon>
        <taxon>Enterobacterales</taxon>
        <taxon>Pectobacteriaceae</taxon>
        <taxon>Acerihabitans</taxon>
    </lineage>
</organism>
<reference evidence="1 2" key="1">
    <citation type="submission" date="2019-12" db="EMBL/GenBank/DDBJ databases">
        <authorList>
            <person name="Lee S.D."/>
        </authorList>
    </citation>
    <scope>NUCLEOTIDE SEQUENCE [LARGE SCALE GENOMIC DNA]</scope>
    <source>
        <strain evidence="1 2">SAP-6</strain>
    </source>
</reference>
<dbReference type="AlphaFoldDB" id="A0A845SHV9"/>
<keyword evidence="2" id="KW-1185">Reference proteome</keyword>
<dbReference type="EMBL" id="WUBS01000004">
    <property type="protein sequence ID" value="NDL62534.1"/>
    <property type="molecule type" value="Genomic_DNA"/>
</dbReference>
<dbReference type="InterPro" id="IPR009679">
    <property type="entry name" value="Phage_186_CII-like"/>
</dbReference>
<dbReference type="RefSeq" id="WP_162365256.1">
    <property type="nucleotide sequence ID" value="NZ_WUBS01000004.1"/>
</dbReference>
<reference evidence="1 2" key="2">
    <citation type="submission" date="2020-02" db="EMBL/GenBank/DDBJ databases">
        <title>The new genus of Enterobacteriales.</title>
        <authorList>
            <person name="Kim I.S."/>
        </authorList>
    </citation>
    <scope>NUCLEOTIDE SEQUENCE [LARGE SCALE GENOMIC DNA]</scope>
    <source>
        <strain evidence="1 2">SAP-6</strain>
    </source>
</reference>
<protein>
    <recommendedName>
        <fullName evidence="3">Phage regulatory CII family protein</fullName>
    </recommendedName>
</protein>
<dbReference type="Pfam" id="PF06892">
    <property type="entry name" value="Phage_CP76"/>
    <property type="match status" value="1"/>
</dbReference>
<evidence type="ECO:0008006" key="3">
    <source>
        <dbReference type="Google" id="ProtNLM"/>
    </source>
</evidence>
<dbReference type="Proteomes" id="UP000461443">
    <property type="component" value="Unassembled WGS sequence"/>
</dbReference>
<evidence type="ECO:0000313" key="2">
    <source>
        <dbReference type="Proteomes" id="UP000461443"/>
    </source>
</evidence>
<accession>A0A845SHV9</accession>
<sequence length="171" mass="18493">MFDYQVSKHQNLENACRLFANTHKGELKHIAERIGMNPQVLRNKLNPDQPHQLTCRELLAITDATEDATLIDGLLAQLNCMPAVPVNEAAAENIPAYVMRATAAIGSVAAETVSTDRMTQSRKTALLESVNSGIRYLSLVGLTMHARVQSNPALAQTVDALSGISSSLGLR</sequence>
<dbReference type="GO" id="GO:0003677">
    <property type="term" value="F:DNA binding"/>
    <property type="evidence" value="ECO:0007669"/>
    <property type="project" value="InterPro"/>
</dbReference>
<proteinExistence type="predicted"/>